<dbReference type="RefSeq" id="XP_029341320.1">
    <property type="nucleotide sequence ID" value="XM_029485460.1"/>
</dbReference>
<accession>A0A8R2NK56</accession>
<evidence type="ECO:0000259" key="5">
    <source>
        <dbReference type="PROSITE" id="PS50089"/>
    </source>
</evidence>
<dbReference type="PROSITE" id="PS50089">
    <property type="entry name" value="ZF_RING_2"/>
    <property type="match status" value="1"/>
</dbReference>
<keyword evidence="1" id="KW-0479">Metal-binding</keyword>
<dbReference type="GO" id="GO:0005634">
    <property type="term" value="C:nucleus"/>
    <property type="evidence" value="ECO:0007669"/>
    <property type="project" value="TreeGrafter"/>
</dbReference>
<dbReference type="GO" id="GO:0006974">
    <property type="term" value="P:DNA damage response"/>
    <property type="evidence" value="ECO:0007669"/>
    <property type="project" value="TreeGrafter"/>
</dbReference>
<dbReference type="OrthoDB" id="423559at2759"/>
<dbReference type="Gene3D" id="3.40.50.300">
    <property type="entry name" value="P-loop containing nucleotide triphosphate hydrolases"/>
    <property type="match status" value="1"/>
</dbReference>
<evidence type="ECO:0000256" key="4">
    <source>
        <dbReference type="PROSITE-ProRule" id="PRU00175"/>
    </source>
</evidence>
<dbReference type="Proteomes" id="UP000007819">
    <property type="component" value="Chromosome X"/>
</dbReference>
<keyword evidence="2 4" id="KW-0863">Zinc-finger</keyword>
<dbReference type="PANTHER" id="PTHR45865:SF1">
    <property type="entry name" value="E3 UBIQUITIN-PROTEIN LIGASE SHPRH"/>
    <property type="match status" value="1"/>
</dbReference>
<keyword evidence="3" id="KW-0862">Zinc</keyword>
<dbReference type="Pfam" id="PF21325">
    <property type="entry name" value="SHPRH_helical-1st"/>
    <property type="match status" value="1"/>
</dbReference>
<dbReference type="InterPro" id="IPR048686">
    <property type="entry name" value="SHPRH_helical_1st"/>
</dbReference>
<protein>
    <recommendedName>
        <fullName evidence="5">RING-type domain-containing protein</fullName>
    </recommendedName>
</protein>
<dbReference type="EnsemblMetazoa" id="XM_029485460.1">
    <property type="protein sequence ID" value="XP_029341320.1"/>
    <property type="gene ID" value="LOC115033234"/>
</dbReference>
<dbReference type="AlphaFoldDB" id="A0A8R2NK56"/>
<name>A0A8R2NK56_ACYPI</name>
<organism evidence="6 7">
    <name type="scientific">Acyrthosiphon pisum</name>
    <name type="common">Pea aphid</name>
    <dbReference type="NCBI Taxonomy" id="7029"/>
    <lineage>
        <taxon>Eukaryota</taxon>
        <taxon>Metazoa</taxon>
        <taxon>Ecdysozoa</taxon>
        <taxon>Arthropoda</taxon>
        <taxon>Hexapoda</taxon>
        <taxon>Insecta</taxon>
        <taxon>Pterygota</taxon>
        <taxon>Neoptera</taxon>
        <taxon>Paraneoptera</taxon>
        <taxon>Hemiptera</taxon>
        <taxon>Sternorrhyncha</taxon>
        <taxon>Aphidomorpha</taxon>
        <taxon>Aphidoidea</taxon>
        <taxon>Aphididae</taxon>
        <taxon>Macrosiphini</taxon>
        <taxon>Acyrthosiphon</taxon>
    </lineage>
</organism>
<dbReference type="SUPFAM" id="SSF57850">
    <property type="entry name" value="RING/U-box"/>
    <property type="match status" value="1"/>
</dbReference>
<dbReference type="GO" id="GO:0008270">
    <property type="term" value="F:zinc ion binding"/>
    <property type="evidence" value="ECO:0007669"/>
    <property type="project" value="UniProtKB-KW"/>
</dbReference>
<evidence type="ECO:0000256" key="3">
    <source>
        <dbReference type="ARBA" id="ARBA00022833"/>
    </source>
</evidence>
<keyword evidence="7" id="KW-1185">Reference proteome</keyword>
<dbReference type="Gene3D" id="3.30.40.10">
    <property type="entry name" value="Zinc/RING finger domain, C3HC4 (zinc finger)"/>
    <property type="match status" value="1"/>
</dbReference>
<evidence type="ECO:0000256" key="1">
    <source>
        <dbReference type="ARBA" id="ARBA00022723"/>
    </source>
</evidence>
<dbReference type="GeneID" id="115033234"/>
<dbReference type="GO" id="GO:0000209">
    <property type="term" value="P:protein polyubiquitination"/>
    <property type="evidence" value="ECO:0007669"/>
    <property type="project" value="TreeGrafter"/>
</dbReference>
<dbReference type="InterPro" id="IPR017907">
    <property type="entry name" value="Znf_RING_CS"/>
</dbReference>
<reference evidence="7" key="1">
    <citation type="submission" date="2010-06" db="EMBL/GenBank/DDBJ databases">
        <authorList>
            <person name="Jiang H."/>
            <person name="Abraham K."/>
            <person name="Ali S."/>
            <person name="Alsbrooks S.L."/>
            <person name="Anim B.N."/>
            <person name="Anosike U.S."/>
            <person name="Attaway T."/>
            <person name="Bandaranaike D.P."/>
            <person name="Battles P.K."/>
            <person name="Bell S.N."/>
            <person name="Bell A.V."/>
            <person name="Beltran B."/>
            <person name="Bickham C."/>
            <person name="Bustamante Y."/>
            <person name="Caleb T."/>
            <person name="Canada A."/>
            <person name="Cardenas V."/>
            <person name="Carter K."/>
            <person name="Chacko J."/>
            <person name="Chandrabose M.N."/>
            <person name="Chavez D."/>
            <person name="Chavez A."/>
            <person name="Chen L."/>
            <person name="Chu H.-S."/>
            <person name="Claassen K.J."/>
            <person name="Cockrell R."/>
            <person name="Collins M."/>
            <person name="Cooper J.A."/>
            <person name="Cree A."/>
            <person name="Curry S.M."/>
            <person name="Da Y."/>
            <person name="Dao M.D."/>
            <person name="Das B."/>
            <person name="Davila M.-L."/>
            <person name="Davy-Carroll L."/>
            <person name="Denson S."/>
            <person name="Dinh H."/>
            <person name="Ebong V.E."/>
            <person name="Edwards J.R."/>
            <person name="Egan A."/>
            <person name="El-Daye J."/>
            <person name="Escobedo L."/>
            <person name="Fernandez S."/>
            <person name="Fernando P.R."/>
            <person name="Flagg N."/>
            <person name="Forbes L.D."/>
            <person name="Fowler R.G."/>
            <person name="Fu Q."/>
            <person name="Gabisi R.A."/>
            <person name="Ganer J."/>
            <person name="Garbino Pronczuk A."/>
            <person name="Garcia R.M."/>
            <person name="Garner T."/>
            <person name="Garrett T.E."/>
            <person name="Gonzalez D.A."/>
            <person name="Hamid H."/>
            <person name="Hawkins E.S."/>
            <person name="Hirani K."/>
            <person name="Hogues M.E."/>
            <person name="Hollins B."/>
            <person name="Hsiao C.-H."/>
            <person name="Jabil R."/>
            <person name="James M.L."/>
            <person name="Jhangiani S.N."/>
            <person name="Johnson B."/>
            <person name="Johnson Q."/>
            <person name="Joshi V."/>
            <person name="Kalu J.B."/>
            <person name="Kam C."/>
            <person name="Kashfia A."/>
            <person name="Keebler J."/>
            <person name="Kisamo H."/>
            <person name="Kovar C.L."/>
            <person name="Lago L.A."/>
            <person name="Lai C.-Y."/>
            <person name="Laidlaw J."/>
            <person name="Lara F."/>
            <person name="Le T.-K."/>
            <person name="Lee S.L."/>
            <person name="Legall F.H."/>
            <person name="Lemon S.J."/>
            <person name="Lewis L.R."/>
            <person name="Li B."/>
            <person name="Liu Y."/>
            <person name="Liu Y.-S."/>
            <person name="Lopez J."/>
            <person name="Lozado R.J."/>
            <person name="Lu J."/>
            <person name="Madu R.C."/>
            <person name="Maheshwari M."/>
            <person name="Maheshwari R."/>
            <person name="Malloy K."/>
            <person name="Martinez E."/>
            <person name="Mathew T."/>
            <person name="Mercado I.C."/>
            <person name="Mercado C."/>
            <person name="Meyer B."/>
            <person name="Montgomery K."/>
            <person name="Morgan M.B."/>
            <person name="Munidasa M."/>
            <person name="Nazareth L.V."/>
            <person name="Nelson J."/>
            <person name="Ng B.M."/>
            <person name="Nguyen N.B."/>
            <person name="Nguyen P.Q."/>
            <person name="Nguyen T."/>
            <person name="Obregon M."/>
            <person name="Okwuonu G.O."/>
            <person name="Onwere C.G."/>
            <person name="Orozco G."/>
            <person name="Parra A."/>
            <person name="Patel S."/>
            <person name="Patil S."/>
            <person name="Perez A."/>
            <person name="Perez Y."/>
            <person name="Pham C."/>
            <person name="Primus E.L."/>
            <person name="Pu L.-L."/>
            <person name="Puazo M."/>
            <person name="Qin X."/>
            <person name="Quiroz J.B."/>
            <person name="Reese J."/>
            <person name="Richards S."/>
            <person name="Rives C.M."/>
            <person name="Robberts R."/>
            <person name="Ruiz S.J."/>
            <person name="Ruiz M.J."/>
            <person name="Santibanez J."/>
            <person name="Schneider B.W."/>
            <person name="Sisson I."/>
            <person name="Smith M."/>
            <person name="Sodergren E."/>
            <person name="Song X.-Z."/>
            <person name="Song B.B."/>
            <person name="Summersgill H."/>
            <person name="Thelus R."/>
            <person name="Thornton R.D."/>
            <person name="Trejos Z.Y."/>
            <person name="Usmani K."/>
            <person name="Vattathil S."/>
            <person name="Villasana D."/>
            <person name="Walker D.L."/>
            <person name="Wang S."/>
            <person name="Wang K."/>
            <person name="White C.S."/>
            <person name="Williams A.C."/>
            <person name="Williamson J."/>
            <person name="Wilson K."/>
            <person name="Woghiren I.O."/>
            <person name="Woodworth J.R."/>
            <person name="Worley K.C."/>
            <person name="Wright R.A."/>
            <person name="Wu W."/>
            <person name="Young L."/>
            <person name="Zhang L."/>
            <person name="Zhang J."/>
            <person name="Zhu Y."/>
            <person name="Muzny D.M."/>
            <person name="Weinstock G."/>
            <person name="Gibbs R.A."/>
        </authorList>
    </citation>
    <scope>NUCLEOTIDE SEQUENCE [LARGE SCALE GENOMIC DNA]</scope>
    <source>
        <strain evidence="7">LSR1</strain>
    </source>
</reference>
<dbReference type="PROSITE" id="PS00518">
    <property type="entry name" value="ZF_RING_1"/>
    <property type="match status" value="1"/>
</dbReference>
<dbReference type="InterPro" id="IPR001841">
    <property type="entry name" value="Znf_RING"/>
</dbReference>
<feature type="domain" description="RING-type" evidence="5">
    <location>
        <begin position="372"/>
        <end position="415"/>
    </location>
</feature>
<dbReference type="InterPro" id="IPR013083">
    <property type="entry name" value="Znf_RING/FYVE/PHD"/>
</dbReference>
<evidence type="ECO:0000313" key="7">
    <source>
        <dbReference type="Proteomes" id="UP000007819"/>
    </source>
</evidence>
<proteinExistence type="predicted"/>
<dbReference type="InterPro" id="IPR027417">
    <property type="entry name" value="P-loop_NTPase"/>
</dbReference>
<dbReference type="PANTHER" id="PTHR45865">
    <property type="entry name" value="E3 UBIQUITIN-PROTEIN LIGASE SHPRH FAMILY MEMBER"/>
    <property type="match status" value="1"/>
</dbReference>
<reference evidence="6" key="2">
    <citation type="submission" date="2022-06" db="UniProtKB">
        <authorList>
            <consortium name="EnsemblMetazoa"/>
        </authorList>
    </citation>
    <scope>IDENTIFICATION</scope>
</reference>
<dbReference type="GO" id="GO:0061630">
    <property type="term" value="F:ubiquitin protein ligase activity"/>
    <property type="evidence" value="ECO:0007669"/>
    <property type="project" value="TreeGrafter"/>
</dbReference>
<dbReference type="InterPro" id="IPR052583">
    <property type="entry name" value="ATP-helicase/E3_Ub-Ligase"/>
</dbReference>
<sequence>MEKLMDVMIDECRGVCNKALAELVSKLNDIAELYLHVNEPAAAVEHYRTVLELIEKYNDKKLEIDICQKIRAMYNLSTVLDENTTLNRALNDSDLKRDVELLEKEYLDASKQNIESTHRTVKFYSDKVANILGNKTLRYSEWWSDILDWIISPNDFLADVQTELEDYCVPGVPNIAKRLKSVNDVHNTLSVWLDDLHTARISTISKLKALEDASMSDLVQRALMCHLSLRIRKRRCFLCNAETQLVIYGSLLFSASNKQMYDSTSKCLLKMSQKEFLLINAAEHIKVLELVREEFRYLKFLYTHTRDSVYAHEKIGVAKSRRTNKFRCIPLVDLKFGEITITTAYLEKKVGILLYLENLKKEKENSTEVDTCPICCLNGDTGWAFFECGHSVCNQCLETMCNHSDTFKVDCPMCRISTPINCISYVKNNQEGAGSNIVIKGSFSTKIECVTLKLMELISQDPNVKVLIFSNWDKALNLLGEALDQNSISYRILKTGTKYKKTLKDFKVCKKLR</sequence>
<evidence type="ECO:0000256" key="2">
    <source>
        <dbReference type="ARBA" id="ARBA00022771"/>
    </source>
</evidence>
<evidence type="ECO:0000313" key="6">
    <source>
        <dbReference type="EnsemblMetazoa" id="XP_029341320.1"/>
    </source>
</evidence>
<dbReference type="KEGG" id="api:115033234"/>